<accession>A0A2D1U704</accession>
<dbReference type="PIRSF" id="PIRSF018266">
    <property type="entry name" value="FecR"/>
    <property type="match status" value="1"/>
</dbReference>
<feature type="domain" description="FecR protein" evidence="2">
    <location>
        <begin position="179"/>
        <end position="273"/>
    </location>
</feature>
<feature type="domain" description="Protein FecR C-terminal" evidence="3">
    <location>
        <begin position="313"/>
        <end position="380"/>
    </location>
</feature>
<protein>
    <submittedName>
        <fullName evidence="4">Anti-sigma factor</fullName>
    </submittedName>
</protein>
<dbReference type="OrthoDB" id="1099963at2"/>
<dbReference type="PANTHER" id="PTHR30273">
    <property type="entry name" value="PERIPLASMIC SIGNAL SENSOR AND SIGMA FACTOR ACTIVATOR FECR-RELATED"/>
    <property type="match status" value="1"/>
</dbReference>
<keyword evidence="5" id="KW-1185">Reference proteome</keyword>
<dbReference type="PANTHER" id="PTHR30273:SF2">
    <property type="entry name" value="PROTEIN FECR"/>
    <property type="match status" value="1"/>
</dbReference>
<keyword evidence="1" id="KW-0472">Membrane</keyword>
<gene>
    <name evidence="4" type="ORF">CPT03_13360</name>
</gene>
<dbReference type="AlphaFoldDB" id="A0A2D1U704"/>
<dbReference type="InterPro" id="IPR012373">
    <property type="entry name" value="Ferrdict_sens_TM"/>
</dbReference>
<dbReference type="EMBL" id="CP024091">
    <property type="protein sequence ID" value="ATP57386.1"/>
    <property type="molecule type" value="Genomic_DNA"/>
</dbReference>
<dbReference type="RefSeq" id="WP_099439310.1">
    <property type="nucleotide sequence ID" value="NZ_CP024091.1"/>
</dbReference>
<dbReference type="InterPro" id="IPR006860">
    <property type="entry name" value="FecR"/>
</dbReference>
<dbReference type="KEGG" id="pgs:CPT03_13360"/>
<evidence type="ECO:0000259" key="3">
    <source>
        <dbReference type="Pfam" id="PF16344"/>
    </source>
</evidence>
<dbReference type="Gene3D" id="2.60.120.1440">
    <property type="match status" value="1"/>
</dbReference>
<dbReference type="Gene3D" id="3.55.50.30">
    <property type="match status" value="1"/>
</dbReference>
<proteinExistence type="predicted"/>
<evidence type="ECO:0000256" key="1">
    <source>
        <dbReference type="SAM" id="Phobius"/>
    </source>
</evidence>
<dbReference type="Pfam" id="PF04773">
    <property type="entry name" value="FecR"/>
    <property type="match status" value="1"/>
</dbReference>
<keyword evidence="1" id="KW-0812">Transmembrane</keyword>
<evidence type="ECO:0000259" key="2">
    <source>
        <dbReference type="Pfam" id="PF04773"/>
    </source>
</evidence>
<dbReference type="GO" id="GO:0016989">
    <property type="term" value="F:sigma factor antagonist activity"/>
    <property type="evidence" value="ECO:0007669"/>
    <property type="project" value="TreeGrafter"/>
</dbReference>
<dbReference type="InterPro" id="IPR032508">
    <property type="entry name" value="FecR_C"/>
</dbReference>
<organism evidence="4 5">
    <name type="scientific">Pedobacter ginsengisoli</name>
    <dbReference type="NCBI Taxonomy" id="363852"/>
    <lineage>
        <taxon>Bacteria</taxon>
        <taxon>Pseudomonadati</taxon>
        <taxon>Bacteroidota</taxon>
        <taxon>Sphingobacteriia</taxon>
        <taxon>Sphingobacteriales</taxon>
        <taxon>Sphingobacteriaceae</taxon>
        <taxon>Pedobacter</taxon>
    </lineage>
</organism>
<feature type="transmembrane region" description="Helical" evidence="1">
    <location>
        <begin position="71"/>
        <end position="91"/>
    </location>
</feature>
<evidence type="ECO:0000313" key="5">
    <source>
        <dbReference type="Proteomes" id="UP000223749"/>
    </source>
</evidence>
<dbReference type="Proteomes" id="UP000223749">
    <property type="component" value="Chromosome"/>
</dbReference>
<dbReference type="Pfam" id="PF16344">
    <property type="entry name" value="FecR_C"/>
    <property type="match status" value="1"/>
</dbReference>
<reference evidence="4 5" key="1">
    <citation type="submission" date="2017-10" db="EMBL/GenBank/DDBJ databases">
        <title>Whole genome of Pedobacter ginsengisoli T01R-27 isolated from tomato rhizosphere.</title>
        <authorList>
            <person name="Weon H.-Y."/>
            <person name="Lee S.A."/>
            <person name="Sang M.K."/>
            <person name="Song J."/>
        </authorList>
    </citation>
    <scope>NUCLEOTIDE SEQUENCE [LARGE SCALE GENOMIC DNA]</scope>
    <source>
        <strain evidence="4 5">T01R-27</strain>
    </source>
</reference>
<keyword evidence="1" id="KW-1133">Transmembrane helix</keyword>
<sequence length="383" mass="43508">MNSNDELIKVIERIAAGSASSRDLQIYNQWCNSQQVRGNQAPVIDFEHTQQTMLRKINGQIRRRSILRATYRYSAVAAACLIIFCCVRLLMPANEFFFKQNGVDRAKLTEEIPAGFHLATLKLSNGTRITLNDQADGVFTDPLGMKVNKTTDSTLVYSEKENTHYKSKISRKEVAMNILSTSKASHYQLTLSDGTQIWLNAASSIRFPVSFHKQRARRVEIEGEAYFQVAKDVNKPFIVHSNGQDVKVLGTHFNINNYHDEPLAKTTLLEGSISLNEKLLLHPGEQSQLDRKGAIKSLKVNPDIAVSWRKGHIEFDNDNVFEIMRALSRWYDVEVFYQGEIPLDGMKGNFSRQMPVAKILDIMGSTGLLRFKMIGKKIYVRKF</sequence>
<evidence type="ECO:0000313" key="4">
    <source>
        <dbReference type="EMBL" id="ATP57386.1"/>
    </source>
</evidence>
<name>A0A2D1U704_9SPHI</name>